<dbReference type="Gene3D" id="2.60.120.260">
    <property type="entry name" value="Galactose-binding domain-like"/>
    <property type="match status" value="1"/>
</dbReference>
<dbReference type="Pfam" id="PF07554">
    <property type="entry name" value="FIVAR"/>
    <property type="match status" value="6"/>
</dbReference>
<dbReference type="SMART" id="SM00089">
    <property type="entry name" value="PKD"/>
    <property type="match status" value="1"/>
</dbReference>
<feature type="transmembrane region" description="Helical" evidence="5">
    <location>
        <begin position="1310"/>
        <end position="1332"/>
    </location>
</feature>
<dbReference type="InterPro" id="IPR051822">
    <property type="entry name" value="Glycosyl_Hydrolase_84"/>
</dbReference>
<dbReference type="InterPro" id="IPR035986">
    <property type="entry name" value="PKD_dom_sf"/>
</dbReference>
<dbReference type="Gene3D" id="3.30.379.10">
    <property type="entry name" value="Chitobiase/beta-hexosaminidase domain 2-like"/>
    <property type="match status" value="1"/>
</dbReference>
<reference evidence="10" key="1">
    <citation type="journal article" date="2021" name="PeerJ">
        <title>Extensive microbial diversity within the chicken gut microbiome revealed by metagenomics and culture.</title>
        <authorList>
            <person name="Gilroy R."/>
            <person name="Ravi A."/>
            <person name="Getino M."/>
            <person name="Pursley I."/>
            <person name="Horton D.L."/>
            <person name="Alikhan N.F."/>
            <person name="Baker D."/>
            <person name="Gharbi K."/>
            <person name="Hall N."/>
            <person name="Watson M."/>
            <person name="Adriaenssens E.M."/>
            <person name="Foster-Nyarko E."/>
            <person name="Jarju S."/>
            <person name="Secka A."/>
            <person name="Antonio M."/>
            <person name="Oren A."/>
            <person name="Chaudhuri R.R."/>
            <person name="La Ragione R."/>
            <person name="Hildebrand F."/>
            <person name="Pallen M.J."/>
        </authorList>
    </citation>
    <scope>NUCLEOTIDE SEQUENCE</scope>
    <source>
        <strain evidence="10">CHK187-11901</strain>
    </source>
</reference>
<feature type="domain" description="F5/8 type C" evidence="7">
    <location>
        <begin position="711"/>
        <end position="857"/>
    </location>
</feature>
<dbReference type="PANTHER" id="PTHR13170">
    <property type="entry name" value="O-GLCNACASE"/>
    <property type="match status" value="1"/>
</dbReference>
<evidence type="ECO:0000259" key="8">
    <source>
        <dbReference type="PROSITE" id="PS50093"/>
    </source>
</evidence>
<evidence type="ECO:0000256" key="3">
    <source>
        <dbReference type="PROSITE-ProRule" id="PRU01353"/>
    </source>
</evidence>
<evidence type="ECO:0000256" key="6">
    <source>
        <dbReference type="SAM" id="SignalP"/>
    </source>
</evidence>
<dbReference type="PROSITE" id="PS52009">
    <property type="entry name" value="GH84"/>
    <property type="match status" value="1"/>
</dbReference>
<dbReference type="GO" id="GO:0005975">
    <property type="term" value="P:carbohydrate metabolic process"/>
    <property type="evidence" value="ECO:0007669"/>
    <property type="project" value="UniProtKB-ARBA"/>
</dbReference>
<dbReference type="Gene3D" id="2.60.40.10">
    <property type="entry name" value="Immunoglobulins"/>
    <property type="match status" value="1"/>
</dbReference>
<dbReference type="Gene3D" id="1.20.1270.90">
    <property type="entry name" value="AF1782-like"/>
    <property type="match status" value="4"/>
</dbReference>
<dbReference type="InterPro" id="IPR000601">
    <property type="entry name" value="PKD_dom"/>
</dbReference>
<feature type="active site" description="Proton donor" evidence="3">
    <location>
        <position position="307"/>
    </location>
</feature>
<feature type="compositionally biased region" description="Polar residues" evidence="4">
    <location>
        <begin position="1291"/>
        <end position="1307"/>
    </location>
</feature>
<keyword evidence="5" id="KW-0472">Membrane</keyword>
<dbReference type="PROSITE" id="PS50093">
    <property type="entry name" value="PKD"/>
    <property type="match status" value="1"/>
</dbReference>
<dbReference type="EMBL" id="DWWM01000007">
    <property type="protein sequence ID" value="HJC35844.1"/>
    <property type="molecule type" value="Genomic_DNA"/>
</dbReference>
<dbReference type="Gene3D" id="1.20.58.460">
    <property type="entry name" value="Hyaluronidase post-catalytic domain-like"/>
    <property type="match status" value="1"/>
</dbReference>
<dbReference type="CDD" id="cd00146">
    <property type="entry name" value="PKD"/>
    <property type="match status" value="1"/>
</dbReference>
<dbReference type="SUPFAM" id="SSF51445">
    <property type="entry name" value="(Trans)glycosidases"/>
    <property type="match status" value="1"/>
</dbReference>
<dbReference type="InterPro" id="IPR015882">
    <property type="entry name" value="HEX_bac_N"/>
</dbReference>
<dbReference type="Pfam" id="PF02838">
    <property type="entry name" value="Glyco_hydro_20b"/>
    <property type="match status" value="1"/>
</dbReference>
<name>A0A9D2NRU3_9FIRM</name>
<feature type="domain" description="PKD" evidence="8">
    <location>
        <begin position="632"/>
        <end position="717"/>
    </location>
</feature>
<evidence type="ECO:0000313" key="11">
    <source>
        <dbReference type="Proteomes" id="UP000823896"/>
    </source>
</evidence>
<dbReference type="SUPFAM" id="SSF140657">
    <property type="entry name" value="Hyaluronidase post-catalytic domain-like"/>
    <property type="match status" value="1"/>
</dbReference>
<dbReference type="Pfam" id="PF21774">
    <property type="entry name" value="NagJ_C"/>
    <property type="match status" value="1"/>
</dbReference>
<evidence type="ECO:0000256" key="5">
    <source>
        <dbReference type="SAM" id="Phobius"/>
    </source>
</evidence>
<keyword evidence="2 3" id="KW-0326">Glycosidase</keyword>
<dbReference type="InterPro" id="IPR049019">
    <property type="entry name" value="NagJ-like_helical"/>
</dbReference>
<dbReference type="InterPro" id="IPR022409">
    <property type="entry name" value="PKD/Chitinase_dom"/>
</dbReference>
<dbReference type="InterPro" id="IPR017853">
    <property type="entry name" value="GH"/>
</dbReference>
<dbReference type="PROSITE" id="PS50022">
    <property type="entry name" value="FA58C_3"/>
    <property type="match status" value="1"/>
</dbReference>
<dbReference type="Pfam" id="PF00754">
    <property type="entry name" value="F5_F8_type_C"/>
    <property type="match status" value="1"/>
</dbReference>
<sequence length="1339" mass="142638">MNEKKTKGLLAAAMSTAMFVSSTAGAVPILANETAEPQAQAEATPELVPQPQSVTYAGGTLEVSDSVNVEGTDQADADAVTDLKDFLEENGIAVNETSVKGDTTFILGEADDSISALDSAKEALGMDGAESLGEEGYVLKVDAASDTVVIEGKDGDGTFYGVQTLRQLDMADEGMSLAEADVSDAPTMATRGTIEGFYGNPWTHADRLSQIEFYGDYKMNTYIYAPKDDPYHREQWREPYPDSEMDRMQELIDTAKENKVDFVFALSPGIDIQFGGDAGEADYQALVDKCQSLYDMGVRSFAIFFDDISNKDGVAQASLLNRFNEEFVQEKGDVKPLITVPTEYDSNAMGSGDRMSQYTQDFSATIDDSIIVLWTGSAVVTEGISVDNAQTVKSIYGDNVGIWWNYPCTDYIQDKLGLGPIYGLDKGLADELDFLVMNPMEHAELSKITLATGADYSWNTAAYDYDDSFRKSIDLLYGDLAPYMYTFANHSSRLVAGWASTGRADAPEVRELMDTMMKKVAQGSDASAEITALETEFDNMILAADTLKAQLPEEELSHCSGNLDKLKSLGEYDKIALQLFLAKNEDEPDQDTVDSLTAQLNSALRTLQSGKLVSEQTALAFIQDVIDYNVQPEAGFDVSSTFIAPGESVTFTSTCSLSATDLHWTFKGADVETSTEEDPTVTYSKEGVYTVQLVASNKRGEDTVVKEGIITVSADAAKEQVNLALNKSATASGYTASSESPDKALDGIINTKWCTTNYGSQWLRVDLGEVKTIAQIVVSHAEMGGEGSSLNTAAFHVEVSTDGSSYTEILRVNGNTASQTVNAVPVTLGRYVRLVIDEPTQGGDSAARIYEFEVHGLDEAITMPPEYVETADKTALNEAITNAQALSEEEYTANSWSAVAAALQSAQEVAADDTASQSAVDDAANALNNAVSALQAKASQAAIDALKAVVADANALQDDYSETDFAAVQSAIAAAQALLDDPNNASSTAVVSAMIELSQAISALPEEGASDKLRENLKDTIDYINAHILTNVDGVRPGKVNELKTAVAEAYQVYMDEDATADEIKGAIRTLSEKAQELWQIVSKAELNALIDAAEAIEADGYTEITYRALQAAITAAQSVAANDNATMAEVTTAITDLASAMAGLEQITLDTSALEHEIELAEQIVANIDDYVPSTVEGLADKLDAAKAALDATSQNAIDEATKSLREARLNARTKADVSALEALIAKVNAMDLRAYTSASQSAVRSALQNAEAAVNDAEVTQEEVNAAMDALNTAVDGLVKAEQPAVSEPSVNTPEAGSTTNTKPASTAVSSGIGALFAALASSAGAAGFLHRRKNRK</sequence>
<keyword evidence="6" id="KW-0732">Signal</keyword>
<feature type="chain" id="PRO_5039458180" evidence="6">
    <location>
        <begin position="27"/>
        <end position="1339"/>
    </location>
</feature>
<evidence type="ECO:0000256" key="2">
    <source>
        <dbReference type="ARBA" id="ARBA00023295"/>
    </source>
</evidence>
<dbReference type="Proteomes" id="UP000823896">
    <property type="component" value="Unassembled WGS sequence"/>
</dbReference>
<dbReference type="Pfam" id="PF00801">
    <property type="entry name" value="PKD"/>
    <property type="match status" value="1"/>
</dbReference>
<dbReference type="PANTHER" id="PTHR13170:SF16">
    <property type="entry name" value="PROTEIN O-GLCNACASE"/>
    <property type="match status" value="1"/>
</dbReference>
<comment type="caution">
    <text evidence="10">The sequence shown here is derived from an EMBL/GenBank/DDBJ whole genome shotgun (WGS) entry which is preliminary data.</text>
</comment>
<dbReference type="SUPFAM" id="SSF49785">
    <property type="entry name" value="Galactose-binding domain-like"/>
    <property type="match status" value="1"/>
</dbReference>
<dbReference type="SUPFAM" id="SSF55545">
    <property type="entry name" value="beta-N-acetylhexosaminidase-like domain"/>
    <property type="match status" value="1"/>
</dbReference>
<reference evidence="10" key="2">
    <citation type="submission" date="2021-04" db="EMBL/GenBank/DDBJ databases">
        <authorList>
            <person name="Gilroy R."/>
        </authorList>
    </citation>
    <scope>NUCLEOTIDE SEQUENCE</scope>
    <source>
        <strain evidence="10">CHK187-11901</strain>
    </source>
</reference>
<dbReference type="Gene3D" id="3.20.20.80">
    <property type="entry name" value="Glycosidases"/>
    <property type="match status" value="1"/>
</dbReference>
<evidence type="ECO:0000313" key="10">
    <source>
        <dbReference type="EMBL" id="HJC35844.1"/>
    </source>
</evidence>
<keyword evidence="1 3" id="KW-0378">Hydrolase</keyword>
<dbReference type="InterPro" id="IPR008979">
    <property type="entry name" value="Galactose-bd-like_sf"/>
</dbReference>
<dbReference type="InterPro" id="IPR013783">
    <property type="entry name" value="Ig-like_fold"/>
</dbReference>
<keyword evidence="5" id="KW-1133">Transmembrane helix</keyword>
<gene>
    <name evidence="10" type="ORF">H9702_01785</name>
</gene>
<protein>
    <submittedName>
        <fullName evidence="10">Beta-N-acetylglucosaminidase domain-containing protein</fullName>
    </submittedName>
</protein>
<feature type="domain" description="GH84" evidence="9">
    <location>
        <begin position="189"/>
        <end position="461"/>
    </location>
</feature>
<dbReference type="SUPFAM" id="SSF49299">
    <property type="entry name" value="PKD domain"/>
    <property type="match status" value="1"/>
</dbReference>
<evidence type="ECO:0000256" key="4">
    <source>
        <dbReference type="SAM" id="MobiDB-lite"/>
    </source>
</evidence>
<dbReference type="Pfam" id="PF07555">
    <property type="entry name" value="NAGidase"/>
    <property type="match status" value="1"/>
</dbReference>
<proteinExistence type="inferred from homology"/>
<keyword evidence="5" id="KW-0812">Transmembrane</keyword>
<evidence type="ECO:0000259" key="7">
    <source>
        <dbReference type="PROSITE" id="PS50022"/>
    </source>
</evidence>
<feature type="region of interest" description="Disordered" evidence="4">
    <location>
        <begin position="1285"/>
        <end position="1307"/>
    </location>
</feature>
<dbReference type="GO" id="GO:1901135">
    <property type="term" value="P:carbohydrate derivative metabolic process"/>
    <property type="evidence" value="ECO:0007669"/>
    <property type="project" value="UniProtKB-ARBA"/>
</dbReference>
<dbReference type="InterPro" id="IPR029018">
    <property type="entry name" value="Hex-like_dom2"/>
</dbReference>
<comment type="similarity">
    <text evidence="3">Belongs to the glycosyl hydrolase 84 family.</text>
</comment>
<organism evidence="10 11">
    <name type="scientific">Candidatus Merdibacter merdavium</name>
    <dbReference type="NCBI Taxonomy" id="2838692"/>
    <lineage>
        <taxon>Bacteria</taxon>
        <taxon>Bacillati</taxon>
        <taxon>Bacillota</taxon>
        <taxon>Erysipelotrichia</taxon>
        <taxon>Erysipelotrichales</taxon>
        <taxon>Erysipelotrichaceae</taxon>
        <taxon>Merdibacter</taxon>
    </lineage>
</organism>
<dbReference type="InterPro" id="IPR011496">
    <property type="entry name" value="O-GlcNAcase_cat"/>
</dbReference>
<evidence type="ECO:0000256" key="1">
    <source>
        <dbReference type="ARBA" id="ARBA00022801"/>
    </source>
</evidence>
<dbReference type="InterPro" id="IPR000421">
    <property type="entry name" value="FA58C"/>
</dbReference>
<evidence type="ECO:0000259" key="9">
    <source>
        <dbReference type="PROSITE" id="PS52009"/>
    </source>
</evidence>
<feature type="signal peptide" evidence="6">
    <location>
        <begin position="1"/>
        <end position="26"/>
    </location>
</feature>
<accession>A0A9D2NRU3</accession>
<dbReference type="GO" id="GO:0015929">
    <property type="term" value="F:hexosaminidase activity"/>
    <property type="evidence" value="ECO:0007669"/>
    <property type="project" value="UniProtKB-ARBA"/>
</dbReference>